<gene>
    <name evidence="6" type="ORF">thalar_03319</name>
</gene>
<proteinExistence type="predicted"/>
<dbReference type="HOGENOM" id="CLU_095993_0_2_5"/>
<feature type="domain" description="Organic solvent tolerance-like N-terminal" evidence="5">
    <location>
        <begin position="43"/>
        <end position="152"/>
    </location>
</feature>
<dbReference type="PANTHER" id="PTHR36504">
    <property type="entry name" value="LIPOPOLYSACCHARIDE EXPORT SYSTEM PROTEIN LPTA"/>
    <property type="match status" value="1"/>
</dbReference>
<sequence length="169" mass="17034">MTVISRIAAAAAFALLMISGTAFAQGASVAFGGLKHDASLPVEITADELNVDQATGSAVFTGNVVAGQGEMRLSAGRVQVQYATENGQVTGRIDKLIATGGVTLVNGGEAAEAQKAVYSVSGADIVMTGDVILTQGANALSGEKLTVDLTSGSGRMEGRVRTIFQTGGN</sequence>
<dbReference type="Pfam" id="PF03968">
    <property type="entry name" value="LptD_N"/>
    <property type="match status" value="1"/>
</dbReference>
<dbReference type="OrthoDB" id="9811926at2"/>
<comment type="caution">
    <text evidence="6">The sequence shown here is derived from an EMBL/GenBank/DDBJ whole genome shotgun (WGS) entry which is preliminary data.</text>
</comment>
<dbReference type="AlphaFoldDB" id="S9RUL2"/>
<dbReference type="InterPro" id="IPR014340">
    <property type="entry name" value="LptA"/>
</dbReference>
<name>S9RUL2_9RHOB</name>
<dbReference type="PANTHER" id="PTHR36504:SF1">
    <property type="entry name" value="LIPOPOLYSACCHARIDE EXPORT SYSTEM PROTEIN LPTA"/>
    <property type="match status" value="1"/>
</dbReference>
<evidence type="ECO:0000313" key="7">
    <source>
        <dbReference type="Proteomes" id="UP000015351"/>
    </source>
</evidence>
<dbReference type="GO" id="GO:0030288">
    <property type="term" value="C:outer membrane-bounded periplasmic space"/>
    <property type="evidence" value="ECO:0007669"/>
    <property type="project" value="TreeGrafter"/>
</dbReference>
<dbReference type="InterPro" id="IPR005653">
    <property type="entry name" value="OstA-like_N"/>
</dbReference>
<dbReference type="Gene3D" id="2.60.450.10">
    <property type="entry name" value="Lipopolysaccharide (LPS) transport protein A like domain"/>
    <property type="match status" value="1"/>
</dbReference>
<dbReference type="GO" id="GO:0017089">
    <property type="term" value="F:glycolipid transfer activity"/>
    <property type="evidence" value="ECO:0007669"/>
    <property type="project" value="TreeGrafter"/>
</dbReference>
<evidence type="ECO:0000256" key="1">
    <source>
        <dbReference type="ARBA" id="ARBA00022448"/>
    </source>
</evidence>
<evidence type="ECO:0000256" key="4">
    <source>
        <dbReference type="SAM" id="SignalP"/>
    </source>
</evidence>
<feature type="chain" id="PRO_5004568929" evidence="4">
    <location>
        <begin position="25"/>
        <end position="169"/>
    </location>
</feature>
<keyword evidence="2 4" id="KW-0732">Signal</keyword>
<reference evidence="7" key="1">
    <citation type="journal article" date="2013" name="Stand. Genomic Sci.">
        <title>Genome sequence of the Litoreibacter arenae type strain (DSM 19593(T)), a member of the Roseobacter clade isolated from sea sand.</title>
        <authorList>
            <person name="Riedel T."/>
            <person name="Fiebig A."/>
            <person name="Petersen J."/>
            <person name="Gronow S."/>
            <person name="Kyrpides N.C."/>
            <person name="Goker M."/>
            <person name="Klenk H.P."/>
        </authorList>
    </citation>
    <scope>NUCLEOTIDE SEQUENCE [LARGE SCALE GENOMIC DNA]</scope>
    <source>
        <strain evidence="7">DSM 19593</strain>
    </source>
</reference>
<evidence type="ECO:0000259" key="5">
    <source>
        <dbReference type="Pfam" id="PF03968"/>
    </source>
</evidence>
<evidence type="ECO:0000256" key="3">
    <source>
        <dbReference type="ARBA" id="ARBA00022764"/>
    </source>
</evidence>
<dbReference type="GO" id="GO:0009279">
    <property type="term" value="C:cell outer membrane"/>
    <property type="evidence" value="ECO:0007669"/>
    <property type="project" value="TreeGrafter"/>
</dbReference>
<dbReference type="EMBL" id="AONI01000015">
    <property type="protein sequence ID" value="EPX77594.1"/>
    <property type="molecule type" value="Genomic_DNA"/>
</dbReference>
<accession>S9RUL2</accession>
<keyword evidence="1" id="KW-0813">Transport</keyword>
<dbReference type="InterPro" id="IPR052037">
    <property type="entry name" value="LPS_export_LptA"/>
</dbReference>
<keyword evidence="3" id="KW-0574">Periplasm</keyword>
<dbReference type="Proteomes" id="UP000015351">
    <property type="component" value="Unassembled WGS sequence"/>
</dbReference>
<feature type="signal peptide" evidence="4">
    <location>
        <begin position="1"/>
        <end position="24"/>
    </location>
</feature>
<evidence type="ECO:0000313" key="6">
    <source>
        <dbReference type="EMBL" id="EPX77594.1"/>
    </source>
</evidence>
<keyword evidence="7" id="KW-1185">Reference proteome</keyword>
<dbReference type="GO" id="GO:0001530">
    <property type="term" value="F:lipopolysaccharide binding"/>
    <property type="evidence" value="ECO:0007669"/>
    <property type="project" value="InterPro"/>
</dbReference>
<organism evidence="6 7">
    <name type="scientific">Litoreibacter arenae DSM 19593</name>
    <dbReference type="NCBI Taxonomy" id="1123360"/>
    <lineage>
        <taxon>Bacteria</taxon>
        <taxon>Pseudomonadati</taxon>
        <taxon>Pseudomonadota</taxon>
        <taxon>Alphaproteobacteria</taxon>
        <taxon>Rhodobacterales</taxon>
        <taxon>Roseobacteraceae</taxon>
        <taxon>Litoreibacter</taxon>
    </lineage>
</organism>
<dbReference type="eggNOG" id="COG1934">
    <property type="taxonomic scope" value="Bacteria"/>
</dbReference>
<dbReference type="GO" id="GO:0015920">
    <property type="term" value="P:lipopolysaccharide transport"/>
    <property type="evidence" value="ECO:0007669"/>
    <property type="project" value="InterPro"/>
</dbReference>
<evidence type="ECO:0000256" key="2">
    <source>
        <dbReference type="ARBA" id="ARBA00022729"/>
    </source>
</evidence>
<protein>
    <submittedName>
        <fullName evidence="6">Protein-glutamate methylesterase family protein</fullName>
    </submittedName>
</protein>
<dbReference type="NCBIfam" id="TIGR03002">
    <property type="entry name" value="outer_YhbN_LptA"/>
    <property type="match status" value="1"/>
</dbReference>
<dbReference type="STRING" id="1123360.thalar_03319"/>